<gene>
    <name evidence="2" type="ORF">KGF56_000081</name>
</gene>
<dbReference type="Gene3D" id="1.25.40.10">
    <property type="entry name" value="Tetratricopeptide repeat domain"/>
    <property type="match status" value="1"/>
</dbReference>
<dbReference type="EMBL" id="JAHUZD010000017">
    <property type="protein sequence ID" value="KAI3407093.2"/>
    <property type="molecule type" value="Genomic_DNA"/>
</dbReference>
<sequence>MSNVDTLLNKHASRYFLAKGFQYVIDEVAKDLSLLSSQLAQEKGKVSFLKSSLECESQYGFEMLFEEEFSSDSRYNSDTNNDFISSIAVIDNILCGHHPDAFKFPSLSTSKLVASALSDTITTPTLITRLEVKLKMFQIFQQIIESHPSLKLVVDGDIWKNVLIYIAEFLTAVKSRYFQVIGSLVDDTVGLLKQGFEGDVPLESFVEHFNNYLKFSLRVTVAGLSQLRTANVDLVDQLRERANNLMSYSSFAQAIKIYTEALAISPKMSRQQDVQLLTNRAIAFIGLNCIPEAIDDLNLAISLDRTFTPAWTQLGYCHLYMGDGLLALECYLLALKSSVGEVLPLSYSFQDPSVREEYRSLKVKTILPQFIERLSAAIALTEKRSYQQHIPEDKIKKAVSEVRKILAHLRAVRSEEDREHFTYTPVYRDSSLRNLSERINVTRPNILTPEVSQGILARNGMEATTITSIESRHPNEGNNNASASVNINGNNNNNNNNNNTNSRIGEGTGPEVNVETVFAVNPTGDYSGTFSVGELLNRFGESVNRARAFGEQDQNGARSSNNASSGANSESSRRTNATNRTFNSATQAQASRDPTNSTRLVSDVLLQGLGSVIPPGLLSTIERVTQGAMNGTDGTNFRVFRNTPDANIQTQGASQTQTHPERTNSAQESERAEDEPSLENVSPDLD</sequence>
<feature type="compositionally biased region" description="Polar residues" evidence="1">
    <location>
        <begin position="575"/>
        <end position="596"/>
    </location>
</feature>
<proteinExistence type="predicted"/>
<dbReference type="InterPro" id="IPR011990">
    <property type="entry name" value="TPR-like_helical_dom_sf"/>
</dbReference>
<protein>
    <submittedName>
        <fullName evidence="2">Uncharacterized protein</fullName>
    </submittedName>
</protein>
<dbReference type="Proteomes" id="UP001202479">
    <property type="component" value="Unassembled WGS sequence"/>
</dbReference>
<evidence type="ECO:0000313" key="2">
    <source>
        <dbReference type="EMBL" id="KAI3407093.2"/>
    </source>
</evidence>
<feature type="compositionally biased region" description="Low complexity" evidence="1">
    <location>
        <begin position="555"/>
        <end position="570"/>
    </location>
</feature>
<evidence type="ECO:0000313" key="3">
    <source>
        <dbReference type="Proteomes" id="UP001202479"/>
    </source>
</evidence>
<name>A0AAI9T1D2_9ASCO</name>
<feature type="region of interest" description="Disordered" evidence="1">
    <location>
        <begin position="549"/>
        <end position="596"/>
    </location>
</feature>
<dbReference type="SMART" id="SM00028">
    <property type="entry name" value="TPR"/>
    <property type="match status" value="3"/>
</dbReference>
<dbReference type="InterPro" id="IPR019734">
    <property type="entry name" value="TPR_rpt"/>
</dbReference>
<dbReference type="SUPFAM" id="SSF48452">
    <property type="entry name" value="TPR-like"/>
    <property type="match status" value="1"/>
</dbReference>
<evidence type="ECO:0000256" key="1">
    <source>
        <dbReference type="SAM" id="MobiDB-lite"/>
    </source>
</evidence>
<dbReference type="GeneID" id="73377698"/>
<comment type="caution">
    <text evidence="2">The sequence shown here is derived from an EMBL/GenBank/DDBJ whole genome shotgun (WGS) entry which is preliminary data.</text>
</comment>
<accession>A0AAI9T1D2</accession>
<feature type="region of interest" description="Disordered" evidence="1">
    <location>
        <begin position="470"/>
        <end position="509"/>
    </location>
</feature>
<dbReference type="PANTHER" id="PTHR44200">
    <property type="entry name" value="DNAJ HOMOLOG SUBFAMILY C MEMBER 7"/>
    <property type="match status" value="1"/>
</dbReference>
<dbReference type="PANTHER" id="PTHR44200:SF1">
    <property type="entry name" value="DNAJ HOMOLOG SUBFAMILY C MEMBER 7"/>
    <property type="match status" value="1"/>
</dbReference>
<feature type="region of interest" description="Disordered" evidence="1">
    <location>
        <begin position="648"/>
        <end position="686"/>
    </location>
</feature>
<dbReference type="AlphaFoldDB" id="A0AAI9T1D2"/>
<dbReference type="RefSeq" id="XP_049182838.1">
    <property type="nucleotide sequence ID" value="XM_049326757.1"/>
</dbReference>
<keyword evidence="3" id="KW-1185">Reference proteome</keyword>
<feature type="compositionally biased region" description="Polar residues" evidence="1">
    <location>
        <begin position="648"/>
        <end position="667"/>
    </location>
</feature>
<organism evidence="2 3">
    <name type="scientific">Candida oxycetoniae</name>
    <dbReference type="NCBI Taxonomy" id="497107"/>
    <lineage>
        <taxon>Eukaryota</taxon>
        <taxon>Fungi</taxon>
        <taxon>Dikarya</taxon>
        <taxon>Ascomycota</taxon>
        <taxon>Saccharomycotina</taxon>
        <taxon>Pichiomycetes</taxon>
        <taxon>Debaryomycetaceae</taxon>
        <taxon>Candida/Lodderomyces clade</taxon>
        <taxon>Candida</taxon>
    </lineage>
</organism>
<feature type="compositionally biased region" description="Low complexity" evidence="1">
    <location>
        <begin position="478"/>
        <end position="502"/>
    </location>
</feature>
<dbReference type="InterPro" id="IPR052758">
    <property type="entry name" value="SRC_co-chaperone"/>
</dbReference>
<reference evidence="2" key="1">
    <citation type="journal article" date="2022" name="DNA Res.">
        <title>Genome analysis of five recently described species of the CUG-Ser clade uncovers Candida theae as a new hybrid lineage with pathogenic potential in the Candida parapsilosis species complex.</title>
        <authorList>
            <person name="Mixao V."/>
            <person name="Del Olmo V."/>
            <person name="Hegedusova E."/>
            <person name="Saus E."/>
            <person name="Pryszcz L."/>
            <person name="Cillingova A."/>
            <person name="Nosek J."/>
            <person name="Gabaldon T."/>
        </authorList>
    </citation>
    <scope>NUCLEOTIDE SEQUENCE</scope>
    <source>
        <strain evidence="2">CBS 10844</strain>
    </source>
</reference>